<accession>A0A9Q9X9A7</accession>
<evidence type="ECO:0000313" key="1">
    <source>
        <dbReference type="RefSeq" id="XP_042597619.1"/>
    </source>
</evidence>
<protein>
    <submittedName>
        <fullName evidence="1">Protein rapunzel-like</fullName>
    </submittedName>
</protein>
<dbReference type="OrthoDB" id="9939466at2759"/>
<reference evidence="1" key="1">
    <citation type="submission" date="2025-08" db="UniProtKB">
        <authorList>
            <consortium name="RefSeq"/>
        </authorList>
    </citation>
    <scope>IDENTIFICATION</scope>
    <source>
        <tissue evidence="1">Muscle</tissue>
    </source>
</reference>
<dbReference type="RefSeq" id="XP_042597619.1">
    <property type="nucleotide sequence ID" value="XM_042741685.1"/>
</dbReference>
<dbReference type="InterPro" id="IPR039051">
    <property type="entry name" value="SE-CTX-like"/>
</dbReference>
<dbReference type="GeneID" id="109094649"/>
<dbReference type="KEGG" id="ccar:109094649"/>
<dbReference type="PANTHER" id="PTHR40472">
    <property type="entry name" value="RICIN B-TYPE LECTIN DOMAIN-CONTAINING PROTEIN"/>
    <property type="match status" value="1"/>
</dbReference>
<gene>
    <name evidence="1" type="primary">LOC109094649</name>
</gene>
<dbReference type="Proteomes" id="UP001155660">
    <property type="component" value="Chromosome B16"/>
</dbReference>
<organism evidence="1">
    <name type="scientific">Cyprinus carpio</name>
    <name type="common">Common carp</name>
    <dbReference type="NCBI Taxonomy" id="7962"/>
    <lineage>
        <taxon>Eukaryota</taxon>
        <taxon>Metazoa</taxon>
        <taxon>Chordata</taxon>
        <taxon>Craniata</taxon>
        <taxon>Vertebrata</taxon>
        <taxon>Euteleostomi</taxon>
        <taxon>Actinopterygii</taxon>
        <taxon>Neopterygii</taxon>
        <taxon>Teleostei</taxon>
        <taxon>Ostariophysi</taxon>
        <taxon>Cypriniformes</taxon>
        <taxon>Cyprinidae</taxon>
        <taxon>Cyprininae</taxon>
        <taxon>Cyprinus</taxon>
    </lineage>
</organism>
<dbReference type="PANTHER" id="PTHR40472:SF11">
    <property type="entry name" value="RAPUNZEL 3-RELATED"/>
    <property type="match status" value="1"/>
</dbReference>
<sequence length="395" mass="45678">MSSPLERVVAQKKEAIEAVMEMFERGAEVLASAVGELCPLFEASAPVLRLVLDNVESKEITYVKDQFLVVRSKLDVLSSQIEDINCEIKKGRLDSQFFSVEENICNQFRKYIDILEAKPEYREVRKRLFLQHFPKTGGEKNLYMLYDALMGNSTFGEPILDVVEQYEARNRRVLEDFCIRLKELLCLGIIALLGYCFLTQGEESEQEKILVWSTKIQEIETKMKETIERCVDSFPEQAELDIKRLVKEKEDENLQETAKELLDFLVKKYDWVSWSIRVISNLGKISNFKSRQKQNFQSQTRQNYFEVSQGNDTNLVVSFSRNPQTVPNESVKQMMEGTARKGDAKAVVELLEKQLAGFLVHAVSRHKDSFALSSFPEECHYWEKHKNVNLCVHSE</sequence>
<dbReference type="AlphaFoldDB" id="A0A9Q9X9A7"/>
<name>A0A9Q9X9A7_CYPCA</name>
<proteinExistence type="predicted"/>